<reference evidence="1 2" key="1">
    <citation type="submission" date="2023-01" db="EMBL/GenBank/DDBJ databases">
        <title>Characterization of estradiol degrading bacteria Microbacterium sp. MZT7 and reveal degrading genes through genome analysis.</title>
        <authorList>
            <person name="Hao P."/>
            <person name="Gao Y."/>
        </authorList>
    </citation>
    <scope>NUCLEOTIDE SEQUENCE [LARGE SCALE GENOMIC DNA]</scope>
    <source>
        <strain evidence="1 2">MZT7</strain>
    </source>
</reference>
<gene>
    <name evidence="1" type="ORF">K8F61_17285</name>
</gene>
<organism evidence="1 2">
    <name type="scientific">Microbacterium resistens</name>
    <dbReference type="NCBI Taxonomy" id="156977"/>
    <lineage>
        <taxon>Bacteria</taxon>
        <taxon>Bacillati</taxon>
        <taxon>Actinomycetota</taxon>
        <taxon>Actinomycetes</taxon>
        <taxon>Micrococcales</taxon>
        <taxon>Microbacteriaceae</taxon>
        <taxon>Microbacterium</taxon>
    </lineage>
</organism>
<dbReference type="Proteomes" id="UP001199642">
    <property type="component" value="Chromosome"/>
</dbReference>
<dbReference type="EMBL" id="CP082781">
    <property type="protein sequence ID" value="UGS26358.1"/>
    <property type="molecule type" value="Genomic_DNA"/>
</dbReference>
<accession>A0ABY3RQJ5</accession>
<keyword evidence="2" id="KW-1185">Reference proteome</keyword>
<dbReference type="RefSeq" id="WP_231820075.1">
    <property type="nucleotide sequence ID" value="NZ_CP082781.1"/>
</dbReference>
<evidence type="ECO:0000313" key="2">
    <source>
        <dbReference type="Proteomes" id="UP001199642"/>
    </source>
</evidence>
<proteinExistence type="predicted"/>
<evidence type="ECO:0000313" key="1">
    <source>
        <dbReference type="EMBL" id="UGS26358.1"/>
    </source>
</evidence>
<protein>
    <submittedName>
        <fullName evidence="1">Uncharacterized protein</fullName>
    </submittedName>
</protein>
<sequence length="66" mass="8031">MRYRLTADDWADEYFDRLQRSAARIERLRTERMAPTRAVRAARAYEDKTEQLTRYLRAEHNRKDVA</sequence>
<name>A0ABY3RQJ5_9MICO</name>